<dbReference type="InterPro" id="IPR005162">
    <property type="entry name" value="Retrotrans_gag_dom"/>
</dbReference>
<feature type="region of interest" description="Disordered" evidence="1">
    <location>
        <begin position="559"/>
        <end position="590"/>
    </location>
</feature>
<dbReference type="SMART" id="SM01041">
    <property type="entry name" value="BRO1"/>
    <property type="match status" value="1"/>
</dbReference>
<evidence type="ECO:0000256" key="1">
    <source>
        <dbReference type="SAM" id="MobiDB-lite"/>
    </source>
</evidence>
<accession>A0A6A6ME74</accession>
<keyword evidence="4" id="KW-1185">Reference proteome</keyword>
<evidence type="ECO:0000313" key="4">
    <source>
        <dbReference type="Proteomes" id="UP000467840"/>
    </source>
</evidence>
<organism evidence="3 4">
    <name type="scientific">Hevea brasiliensis</name>
    <name type="common">Para rubber tree</name>
    <name type="synonym">Siphonia brasiliensis</name>
    <dbReference type="NCBI Taxonomy" id="3981"/>
    <lineage>
        <taxon>Eukaryota</taxon>
        <taxon>Viridiplantae</taxon>
        <taxon>Streptophyta</taxon>
        <taxon>Embryophyta</taxon>
        <taxon>Tracheophyta</taxon>
        <taxon>Spermatophyta</taxon>
        <taxon>Magnoliopsida</taxon>
        <taxon>eudicotyledons</taxon>
        <taxon>Gunneridae</taxon>
        <taxon>Pentapetalae</taxon>
        <taxon>rosids</taxon>
        <taxon>fabids</taxon>
        <taxon>Malpighiales</taxon>
        <taxon>Euphorbiaceae</taxon>
        <taxon>Crotonoideae</taxon>
        <taxon>Micrandreae</taxon>
        <taxon>Hevea</taxon>
    </lineage>
</organism>
<evidence type="ECO:0000259" key="2">
    <source>
        <dbReference type="PROSITE" id="PS51180"/>
    </source>
</evidence>
<comment type="caution">
    <text evidence="3">The sequence shown here is derived from an EMBL/GenBank/DDBJ whole genome shotgun (WGS) entry which is preliminary data.</text>
</comment>
<dbReference type="Proteomes" id="UP000467840">
    <property type="component" value="Chromosome 14"/>
</dbReference>
<proteinExistence type="predicted"/>
<gene>
    <name evidence="3" type="ORF">GH714_020199</name>
</gene>
<dbReference type="InterPro" id="IPR036866">
    <property type="entry name" value="RibonucZ/Hydroxyglut_hydro"/>
</dbReference>
<evidence type="ECO:0000313" key="3">
    <source>
        <dbReference type="EMBL" id="KAF2311207.1"/>
    </source>
</evidence>
<dbReference type="PROSITE" id="PS51180">
    <property type="entry name" value="BRO1"/>
    <property type="match status" value="1"/>
</dbReference>
<feature type="compositionally biased region" description="Polar residues" evidence="1">
    <location>
        <begin position="581"/>
        <end position="590"/>
    </location>
</feature>
<dbReference type="EMBL" id="JAAGAX010000006">
    <property type="protein sequence ID" value="KAF2311207.1"/>
    <property type="molecule type" value="Genomic_DNA"/>
</dbReference>
<sequence length="741" mass="82472">MMLQYGDLAKLKTKKIVFEDVIAVRDSVSLEHLKELSSKRRVIEDSINQTSFITEAIAREMSGGSTSRWEQERLRLEHYLPLLENFISHADTVSINSQIAWWISQLKIQWSSVLSSSSFFNLTGPKFFQVDNLRFELVMTLFLYGAILRERALEFLPADLKQSAFIFREAAGVFHYLAHEVLPSLHPAISAERPPEATISVNSAMSLICLAEAQAVYIRKAEETGNTGFGVLAKLHHGVAELLSEAIGALNSGIGEYKAIASRFLEFMSSCKALHDLRSQTYFAKGLKNDGQVGVAIGVLCNALISVKRKLPGEDSWKTVFTKEIENSEDTLRKLDKVVSAVISEENAVGSTSAGADVFRLTYLELSNLPKLDCLLITQNLDDHCHLKTLKPLSEISPNIRVIATLNAKPLLDTLFSNVTYLEPGQSSDIETRGDSKVRVQVIAGPVPGPPWQRPENGADIVITLIKLLPNFTLVSGQVDAVKLAKLLHAKFIVPMKNGDLDSKRFLASVIQAEGTVESFKEGIPPFSYFLVVSGSRATIQQGTARQIHALTQEWESTKKDFQTSSTGSPASLRRDKGISGTANSEKSGGSSFVPKFTKLDFPRYDGKDDPLGWLNRCKHFFQHQQTPEEEMVSLASYHLEGIAQLWYMQLLDDIPNPSWAEFSHQCNLRFGPPIRSNKLGELAKLKQTGSVAIIRISLRLLCLGLELSLNTRRSNYTSVVYKTPLRLKWSFTIPPTWLML</sequence>
<name>A0A6A6ME74_HEVBR</name>
<dbReference type="Gene3D" id="1.25.40.280">
    <property type="entry name" value="alix/aip1 like domains"/>
    <property type="match status" value="1"/>
</dbReference>
<dbReference type="PANTHER" id="PTHR36142:SF2">
    <property type="entry name" value="METALLO-HYDROLASE_OXIDOREDUCTASE SUPERFAMILY PROTEIN"/>
    <property type="match status" value="1"/>
</dbReference>
<reference evidence="3 4" key="1">
    <citation type="journal article" date="2020" name="Mol. Plant">
        <title>The Chromosome-Based Rubber Tree Genome Provides New Insights into Spurge Genome Evolution and Rubber Biosynthesis.</title>
        <authorList>
            <person name="Liu J."/>
            <person name="Shi C."/>
            <person name="Shi C.C."/>
            <person name="Li W."/>
            <person name="Zhang Q.J."/>
            <person name="Zhang Y."/>
            <person name="Li K."/>
            <person name="Lu H.F."/>
            <person name="Shi C."/>
            <person name="Zhu S.T."/>
            <person name="Xiao Z.Y."/>
            <person name="Nan H."/>
            <person name="Yue Y."/>
            <person name="Zhu X.G."/>
            <person name="Wu Y."/>
            <person name="Hong X.N."/>
            <person name="Fan G.Y."/>
            <person name="Tong Y."/>
            <person name="Zhang D."/>
            <person name="Mao C.L."/>
            <person name="Liu Y.L."/>
            <person name="Hao S.J."/>
            <person name="Liu W.Q."/>
            <person name="Lv M.Q."/>
            <person name="Zhang H.B."/>
            <person name="Liu Y."/>
            <person name="Hu-Tang G.R."/>
            <person name="Wang J.P."/>
            <person name="Wang J.H."/>
            <person name="Sun Y.H."/>
            <person name="Ni S.B."/>
            <person name="Chen W.B."/>
            <person name="Zhang X.C."/>
            <person name="Jiao Y.N."/>
            <person name="Eichler E.E."/>
            <person name="Li G.H."/>
            <person name="Liu X."/>
            <person name="Gao L.Z."/>
        </authorList>
    </citation>
    <scope>NUCLEOTIDE SEQUENCE [LARGE SCALE GENOMIC DNA]</scope>
    <source>
        <strain evidence="4">cv. GT1</strain>
        <tissue evidence="3">Leaf</tissue>
    </source>
</reference>
<dbReference type="Pfam" id="PF03097">
    <property type="entry name" value="BRO1"/>
    <property type="match status" value="1"/>
</dbReference>
<dbReference type="InterPro" id="IPR004328">
    <property type="entry name" value="BRO1_dom"/>
</dbReference>
<dbReference type="Pfam" id="PF03732">
    <property type="entry name" value="Retrotrans_gag"/>
    <property type="match status" value="1"/>
</dbReference>
<protein>
    <recommendedName>
        <fullName evidence="2">BRO1 domain-containing protein</fullName>
    </recommendedName>
</protein>
<feature type="domain" description="BRO1" evidence="2">
    <location>
        <begin position="109"/>
        <end position="496"/>
    </location>
</feature>
<dbReference type="CDD" id="cd09247">
    <property type="entry name" value="BRO1_Alix_like_2"/>
    <property type="match status" value="1"/>
</dbReference>
<dbReference type="PANTHER" id="PTHR36142">
    <property type="entry name" value="METALLO-HYDROLASE/OXIDOREDUCTASE SUPERFAMILY PROTEIN"/>
    <property type="match status" value="1"/>
</dbReference>
<dbReference type="Gene3D" id="3.60.15.10">
    <property type="entry name" value="Ribonuclease Z/Hydroxyacylglutathione hydrolase-like"/>
    <property type="match status" value="1"/>
</dbReference>
<dbReference type="InterPro" id="IPR038499">
    <property type="entry name" value="BRO1_sf"/>
</dbReference>
<dbReference type="AlphaFoldDB" id="A0A6A6ME74"/>